<protein>
    <recommendedName>
        <fullName evidence="6">SURF1-like protein</fullName>
    </recommendedName>
</protein>
<feature type="transmembrane region" description="Helical" evidence="6">
    <location>
        <begin position="12"/>
        <end position="29"/>
    </location>
</feature>
<dbReference type="CDD" id="cd06662">
    <property type="entry name" value="SURF1"/>
    <property type="match status" value="1"/>
</dbReference>
<comment type="subcellular location">
    <subcellularLocation>
        <location evidence="6">Cell membrane</location>
        <topology evidence="6">Multi-pass membrane protein</topology>
    </subcellularLocation>
    <subcellularLocation>
        <location evidence="1">Membrane</location>
    </subcellularLocation>
</comment>
<accession>A0A1G6LL62</accession>
<dbReference type="EMBL" id="FMZM01000002">
    <property type="protein sequence ID" value="SDC44038.1"/>
    <property type="molecule type" value="Genomic_DNA"/>
</dbReference>
<dbReference type="Proteomes" id="UP000199034">
    <property type="component" value="Unassembled WGS sequence"/>
</dbReference>
<gene>
    <name evidence="7" type="ORF">SAMN05421872_102289</name>
</gene>
<evidence type="ECO:0000256" key="2">
    <source>
        <dbReference type="ARBA" id="ARBA00007165"/>
    </source>
</evidence>
<dbReference type="PANTHER" id="PTHR23427:SF2">
    <property type="entry name" value="SURFEIT LOCUS PROTEIN 1"/>
    <property type="match status" value="1"/>
</dbReference>
<keyword evidence="3 6" id="KW-0812">Transmembrane</keyword>
<dbReference type="OrthoDB" id="3266379at2"/>
<evidence type="ECO:0000256" key="3">
    <source>
        <dbReference type="ARBA" id="ARBA00022692"/>
    </source>
</evidence>
<keyword evidence="5 6" id="KW-0472">Membrane</keyword>
<sequence length="255" mass="27682">MPRLLAPRFWGAHLLALVLVGTACLLGYWQYDSWQERRAAEAADLSDLEPEPLTDVLGPDDPFPGDKVGQPVEVSGTWVPTGTVYVSGREHDGVDGYWVVTPLAVGAADAPALPVVRGWVADPGEAPAPPSGTTDLVAWLQPTQGTNEVDTDRSDDILPQVRTADLIQRVDQDLYGAYGVATEPLDGLEPATLEQLPPAGTFTALRNLLYAIEWWVFGAFAAFIWWRWVRDVTRAEDDAESAGTQPEPDPVPSEP</sequence>
<dbReference type="RefSeq" id="WP_090851590.1">
    <property type="nucleotide sequence ID" value="NZ_FMZM01000002.1"/>
</dbReference>
<organism evidence="7 8">
    <name type="scientific">Nocardioides lianchengensis</name>
    <dbReference type="NCBI Taxonomy" id="1045774"/>
    <lineage>
        <taxon>Bacteria</taxon>
        <taxon>Bacillati</taxon>
        <taxon>Actinomycetota</taxon>
        <taxon>Actinomycetes</taxon>
        <taxon>Propionibacteriales</taxon>
        <taxon>Nocardioidaceae</taxon>
        <taxon>Nocardioides</taxon>
    </lineage>
</organism>
<dbReference type="InterPro" id="IPR002994">
    <property type="entry name" value="Surf1/Shy1"/>
</dbReference>
<proteinExistence type="inferred from homology"/>
<evidence type="ECO:0000256" key="6">
    <source>
        <dbReference type="RuleBase" id="RU363076"/>
    </source>
</evidence>
<evidence type="ECO:0000313" key="7">
    <source>
        <dbReference type="EMBL" id="SDC44038.1"/>
    </source>
</evidence>
<reference evidence="7 8" key="1">
    <citation type="submission" date="2016-10" db="EMBL/GenBank/DDBJ databases">
        <authorList>
            <person name="de Groot N.N."/>
        </authorList>
    </citation>
    <scope>NUCLEOTIDE SEQUENCE [LARGE SCALE GENOMIC DNA]</scope>
    <source>
        <strain evidence="7 8">CGMCC 4.6858</strain>
    </source>
</reference>
<evidence type="ECO:0000256" key="1">
    <source>
        <dbReference type="ARBA" id="ARBA00004370"/>
    </source>
</evidence>
<evidence type="ECO:0000256" key="4">
    <source>
        <dbReference type="ARBA" id="ARBA00022989"/>
    </source>
</evidence>
<dbReference type="AlphaFoldDB" id="A0A1G6LL62"/>
<evidence type="ECO:0000256" key="5">
    <source>
        <dbReference type="ARBA" id="ARBA00023136"/>
    </source>
</evidence>
<name>A0A1G6LL62_9ACTN</name>
<dbReference type="PANTHER" id="PTHR23427">
    <property type="entry name" value="SURFEIT LOCUS PROTEIN"/>
    <property type="match status" value="1"/>
</dbReference>
<dbReference type="STRING" id="1045774.SAMN05421872_102289"/>
<comment type="similarity">
    <text evidence="2 6">Belongs to the SURF1 family.</text>
</comment>
<keyword evidence="8" id="KW-1185">Reference proteome</keyword>
<dbReference type="Pfam" id="PF02104">
    <property type="entry name" value="SURF1"/>
    <property type="match status" value="1"/>
</dbReference>
<keyword evidence="4 6" id="KW-1133">Transmembrane helix</keyword>
<feature type="transmembrane region" description="Helical" evidence="6">
    <location>
        <begin position="208"/>
        <end position="228"/>
    </location>
</feature>
<evidence type="ECO:0000313" key="8">
    <source>
        <dbReference type="Proteomes" id="UP000199034"/>
    </source>
</evidence>
<keyword evidence="6" id="KW-1003">Cell membrane</keyword>
<dbReference type="InterPro" id="IPR045214">
    <property type="entry name" value="Surf1/Surf4"/>
</dbReference>
<dbReference type="GO" id="GO:0005886">
    <property type="term" value="C:plasma membrane"/>
    <property type="evidence" value="ECO:0007669"/>
    <property type="project" value="UniProtKB-SubCell"/>
</dbReference>
<dbReference type="PROSITE" id="PS50895">
    <property type="entry name" value="SURF1"/>
    <property type="match status" value="1"/>
</dbReference>
<dbReference type="PROSITE" id="PS51257">
    <property type="entry name" value="PROKAR_LIPOPROTEIN"/>
    <property type="match status" value="1"/>
</dbReference>